<sequence length="145" mass="15818">MKNPRFLSAALAGLFLTALAACHSGPTPEHQAELAEKAVLASHDTLMARMDELYDLRQQLQKVNLPDTALTARRGRALLAADAAMMDWMHQYHRPADSVVVPRKLAYFAAQQRKIDSVAQLMTLSLDSARQLVPSAAASPQPSAQ</sequence>
<accession>A0A4Q5LDJ2</accession>
<feature type="chain" id="PRO_5020514031" description="Viral A-type inclusion protein" evidence="1">
    <location>
        <begin position="21"/>
        <end position="145"/>
    </location>
</feature>
<evidence type="ECO:0000313" key="2">
    <source>
        <dbReference type="EMBL" id="RYU81251.1"/>
    </source>
</evidence>
<organism evidence="2 3">
    <name type="scientific">Hymenobacter persicinus</name>
    <dbReference type="NCBI Taxonomy" id="2025506"/>
    <lineage>
        <taxon>Bacteria</taxon>
        <taxon>Pseudomonadati</taxon>
        <taxon>Bacteroidota</taxon>
        <taxon>Cytophagia</taxon>
        <taxon>Cytophagales</taxon>
        <taxon>Hymenobacteraceae</taxon>
        <taxon>Hymenobacter</taxon>
    </lineage>
</organism>
<dbReference type="Proteomes" id="UP000294155">
    <property type="component" value="Unassembled WGS sequence"/>
</dbReference>
<dbReference type="OrthoDB" id="1436925at2"/>
<keyword evidence="3" id="KW-1185">Reference proteome</keyword>
<dbReference type="EMBL" id="SEWE01000010">
    <property type="protein sequence ID" value="RYU81251.1"/>
    <property type="molecule type" value="Genomic_DNA"/>
</dbReference>
<proteinExistence type="predicted"/>
<protein>
    <recommendedName>
        <fullName evidence="4">Viral A-type inclusion protein</fullName>
    </recommendedName>
</protein>
<dbReference type="RefSeq" id="WP_129920357.1">
    <property type="nucleotide sequence ID" value="NZ_SEWE01000010.1"/>
</dbReference>
<evidence type="ECO:0000256" key="1">
    <source>
        <dbReference type="SAM" id="SignalP"/>
    </source>
</evidence>
<reference evidence="2 3" key="1">
    <citation type="submission" date="2019-02" db="EMBL/GenBank/DDBJ databases">
        <title>Bacterial novel species isolated from soil.</title>
        <authorList>
            <person name="Jung H.-Y."/>
        </authorList>
    </citation>
    <scope>NUCLEOTIDE SEQUENCE [LARGE SCALE GENOMIC DNA]</scope>
    <source>
        <strain evidence="2 3">1-3-3-3</strain>
    </source>
</reference>
<comment type="caution">
    <text evidence="2">The sequence shown here is derived from an EMBL/GenBank/DDBJ whole genome shotgun (WGS) entry which is preliminary data.</text>
</comment>
<feature type="signal peptide" evidence="1">
    <location>
        <begin position="1"/>
        <end position="20"/>
    </location>
</feature>
<name>A0A4Q5LDJ2_9BACT</name>
<keyword evidence="1" id="KW-0732">Signal</keyword>
<dbReference type="AlphaFoldDB" id="A0A4Q5LDJ2"/>
<gene>
    <name evidence="2" type="ORF">EWM57_06655</name>
</gene>
<dbReference type="PROSITE" id="PS51257">
    <property type="entry name" value="PROKAR_LIPOPROTEIN"/>
    <property type="match status" value="1"/>
</dbReference>
<evidence type="ECO:0008006" key="4">
    <source>
        <dbReference type="Google" id="ProtNLM"/>
    </source>
</evidence>
<evidence type="ECO:0000313" key="3">
    <source>
        <dbReference type="Proteomes" id="UP000294155"/>
    </source>
</evidence>